<dbReference type="EMBL" id="L37426">
    <property type="protein sequence ID" value="AAC41478.1"/>
    <property type="molecule type" value="Genomic_DNA"/>
</dbReference>
<reference evidence="1" key="1">
    <citation type="journal article" date="1995" name="J. Bacteriol.">
        <title>Cloning, sequencing, and mutation of a gene for azurin in Methylobacillus flagellatum KT.</title>
        <authorList>
            <person name="Gak E.R."/>
            <person name="Chistoserdov A.Y."/>
            <person name="Lidstrom M.E."/>
        </authorList>
    </citation>
    <scope>NUCLEOTIDE SEQUENCE</scope>
    <source>
        <strain evidence="1">KT</strain>
    </source>
</reference>
<accession>Q50399</accession>
<evidence type="ECO:0000313" key="1">
    <source>
        <dbReference type="EMBL" id="AAC41478.1"/>
    </source>
</evidence>
<name>Q50399_METFL</name>
<dbReference type="AlphaFoldDB" id="Q50399"/>
<sequence>ALFVNSQQSLSAKSVEEGIFPRPYLANGSIRNRYTNQGETLRPPIRRMPSMSCQFLP</sequence>
<proteinExistence type="predicted"/>
<feature type="non-terminal residue" evidence="1">
    <location>
        <position position="1"/>
    </location>
</feature>
<organism evidence="1">
    <name type="scientific">Methylobacillus flagellatus</name>
    <dbReference type="NCBI Taxonomy" id="405"/>
    <lineage>
        <taxon>Bacteria</taxon>
        <taxon>Pseudomonadati</taxon>
        <taxon>Pseudomonadota</taxon>
        <taxon>Betaproteobacteria</taxon>
        <taxon>Nitrosomonadales</taxon>
        <taxon>Methylophilaceae</taxon>
        <taxon>Methylobacillus</taxon>
    </lineage>
</organism>
<protein>
    <submittedName>
        <fullName evidence="1">Orf-2; putative; NCBI gi: 945385</fullName>
    </submittedName>
</protein>